<comment type="similarity">
    <text evidence="1">Belongs to the 4-hydroxybenzoyl-CoA thioesterase family.</text>
</comment>
<proteinExistence type="inferred from homology"/>
<evidence type="ECO:0000256" key="1">
    <source>
        <dbReference type="ARBA" id="ARBA00005953"/>
    </source>
</evidence>
<reference evidence="3" key="1">
    <citation type="submission" date="2020-05" db="EMBL/GenBank/DDBJ databases">
        <authorList>
            <person name="Chiriac C."/>
            <person name="Salcher M."/>
            <person name="Ghai R."/>
            <person name="Kavagutti S V."/>
        </authorList>
    </citation>
    <scope>NUCLEOTIDE SEQUENCE</scope>
</reference>
<dbReference type="InterPro" id="IPR050563">
    <property type="entry name" value="4-hydroxybenzoyl-CoA_TE"/>
</dbReference>
<dbReference type="EMBL" id="CAESAN010000169">
    <property type="protein sequence ID" value="CAB4347022.1"/>
    <property type="molecule type" value="Genomic_DNA"/>
</dbReference>
<dbReference type="SUPFAM" id="SSF54637">
    <property type="entry name" value="Thioesterase/thiol ester dehydrase-isomerase"/>
    <property type="match status" value="1"/>
</dbReference>
<dbReference type="GO" id="GO:0047617">
    <property type="term" value="F:fatty acyl-CoA hydrolase activity"/>
    <property type="evidence" value="ECO:0007669"/>
    <property type="project" value="TreeGrafter"/>
</dbReference>
<dbReference type="Gene3D" id="3.10.129.10">
    <property type="entry name" value="Hotdog Thioesterase"/>
    <property type="match status" value="1"/>
</dbReference>
<protein>
    <submittedName>
        <fullName evidence="3">Unannotated protein</fullName>
    </submittedName>
</protein>
<evidence type="ECO:0000256" key="2">
    <source>
        <dbReference type="ARBA" id="ARBA00022801"/>
    </source>
</evidence>
<dbReference type="PANTHER" id="PTHR31793">
    <property type="entry name" value="4-HYDROXYBENZOYL-COA THIOESTERASE FAMILY MEMBER"/>
    <property type="match status" value="1"/>
</dbReference>
<dbReference type="AlphaFoldDB" id="A0A6J6A053"/>
<organism evidence="3">
    <name type="scientific">freshwater metagenome</name>
    <dbReference type="NCBI Taxonomy" id="449393"/>
    <lineage>
        <taxon>unclassified sequences</taxon>
        <taxon>metagenomes</taxon>
        <taxon>ecological metagenomes</taxon>
    </lineage>
</organism>
<dbReference type="CDD" id="cd00586">
    <property type="entry name" value="4HBT"/>
    <property type="match status" value="1"/>
</dbReference>
<name>A0A6J6A053_9ZZZZ</name>
<dbReference type="Pfam" id="PF13279">
    <property type="entry name" value="4HBT_2"/>
    <property type="match status" value="1"/>
</dbReference>
<dbReference type="PANTHER" id="PTHR31793:SF27">
    <property type="entry name" value="NOVEL THIOESTERASE SUPERFAMILY DOMAIN AND SAPOSIN A-TYPE DOMAIN CONTAINING PROTEIN (0610012H03RIK)"/>
    <property type="match status" value="1"/>
</dbReference>
<dbReference type="InterPro" id="IPR029069">
    <property type="entry name" value="HotDog_dom_sf"/>
</dbReference>
<evidence type="ECO:0000313" key="3">
    <source>
        <dbReference type="EMBL" id="CAB4347022.1"/>
    </source>
</evidence>
<keyword evidence="2" id="KW-0378">Hydrolase</keyword>
<sequence>MLVAETPANPPADPSAYPHRTTVQTRWKDNDVYGHVNNADYYGYFDTVINALLIQEGGLDIHGGETIGLCAESHCKFLGPLAFPGSVDACLRVGHLGSSSVRYELALFDGESGAPAAVGWFVHVFVDAQTRRPSEISSEMRALLERLQQSQ</sequence>
<gene>
    <name evidence="3" type="ORF">UFOPK3547_01554</name>
</gene>
<accession>A0A6J6A053</accession>